<dbReference type="EMBL" id="WBMS02000020">
    <property type="protein sequence ID" value="MWA03631.1"/>
    <property type="molecule type" value="Genomic_DNA"/>
</dbReference>
<gene>
    <name evidence="1" type="ORF">F8568_025255</name>
    <name evidence="2" type="ORF">F8568_044845</name>
</gene>
<comment type="caution">
    <text evidence="2">The sequence shown here is derived from an EMBL/GenBank/DDBJ whole genome shotgun (WGS) entry which is preliminary data.</text>
</comment>
<evidence type="ECO:0000313" key="3">
    <source>
        <dbReference type="Proteomes" id="UP000462055"/>
    </source>
</evidence>
<keyword evidence="3" id="KW-1185">Reference proteome</keyword>
<evidence type="ECO:0000313" key="1">
    <source>
        <dbReference type="EMBL" id="MWA03631.1"/>
    </source>
</evidence>
<protein>
    <submittedName>
        <fullName evidence="2">SDR family NAD(P)-dependent oxidoreductase</fullName>
    </submittedName>
</protein>
<dbReference type="PANTHER" id="PTHR42820">
    <property type="entry name" value="SHORT-CHAIN DEHYDROGENASE REDUCTASE"/>
    <property type="match status" value="1"/>
</dbReference>
<dbReference type="InterPro" id="IPR002347">
    <property type="entry name" value="SDR_fam"/>
</dbReference>
<name>A0A6I4MXK1_9ACTN</name>
<reference evidence="2 3" key="1">
    <citation type="submission" date="2019-12" db="EMBL/GenBank/DDBJ databases">
        <title>Actinomadura physcomitrii sp. nov., a novel actinomycete isolated from moss [Physcomitrium sphaericum (Ludw) Fuernr].</title>
        <authorList>
            <person name="Zhuang X."/>
        </authorList>
    </citation>
    <scope>NUCLEOTIDE SEQUENCE [LARGE SCALE GENOMIC DNA]</scope>
    <source>
        <strain evidence="2 3">LD22</strain>
    </source>
</reference>
<sequence length="39" mass="3987">MARLENKVAIITGAGSGLGREAARLFAAEGAEVVVMDVL</sequence>
<dbReference type="InterPro" id="IPR036291">
    <property type="entry name" value="NAD(P)-bd_dom_sf"/>
</dbReference>
<dbReference type="SUPFAM" id="SSF51735">
    <property type="entry name" value="NAD(P)-binding Rossmann-fold domains"/>
    <property type="match status" value="1"/>
</dbReference>
<accession>A0A6I4MXK1</accession>
<evidence type="ECO:0000313" key="2">
    <source>
        <dbReference type="EMBL" id="MWA07339.1"/>
    </source>
</evidence>
<dbReference type="AlphaFoldDB" id="A0A6I4MXK1"/>
<dbReference type="PANTHER" id="PTHR42820:SF16">
    <property type="entry name" value="SHORT-CHAIN DEHYDROGENASE REDUCTASE 3B"/>
    <property type="match status" value="1"/>
</dbReference>
<dbReference type="EMBL" id="WBMS02000071">
    <property type="protein sequence ID" value="MWA07339.1"/>
    <property type="molecule type" value="Genomic_DNA"/>
</dbReference>
<organism evidence="2 3">
    <name type="scientific">Actinomadura physcomitrii</name>
    <dbReference type="NCBI Taxonomy" id="2650748"/>
    <lineage>
        <taxon>Bacteria</taxon>
        <taxon>Bacillati</taxon>
        <taxon>Actinomycetota</taxon>
        <taxon>Actinomycetes</taxon>
        <taxon>Streptosporangiales</taxon>
        <taxon>Thermomonosporaceae</taxon>
        <taxon>Actinomadura</taxon>
    </lineage>
</organism>
<proteinExistence type="predicted"/>
<dbReference type="Proteomes" id="UP000462055">
    <property type="component" value="Unassembled WGS sequence"/>
</dbReference>
<dbReference type="Gene3D" id="3.40.50.720">
    <property type="entry name" value="NAD(P)-binding Rossmann-like Domain"/>
    <property type="match status" value="1"/>
</dbReference>
<feature type="non-terminal residue" evidence="2">
    <location>
        <position position="39"/>
    </location>
</feature>
<dbReference type="Pfam" id="PF00106">
    <property type="entry name" value="adh_short"/>
    <property type="match status" value="1"/>
</dbReference>
<dbReference type="RefSeq" id="WP_151596162.1">
    <property type="nucleotide sequence ID" value="NZ_WBMS02000020.1"/>
</dbReference>